<dbReference type="InterPro" id="IPR007357">
    <property type="entry name" value="PhrB-like"/>
</dbReference>
<comment type="caution">
    <text evidence="1">The sequence shown here is derived from an EMBL/GenBank/DDBJ whole genome shotgun (WGS) entry which is preliminary data.</text>
</comment>
<proteinExistence type="predicted"/>
<protein>
    <submittedName>
        <fullName evidence="1">Deoxyribodipyrimidine photo-lyase-related protein</fullName>
    </submittedName>
</protein>
<dbReference type="GO" id="GO:0016829">
    <property type="term" value="F:lyase activity"/>
    <property type="evidence" value="ECO:0007669"/>
    <property type="project" value="UniProtKB-KW"/>
</dbReference>
<dbReference type="Gene3D" id="1.25.40.80">
    <property type="match status" value="1"/>
</dbReference>
<dbReference type="Gene3D" id="1.10.10.1710">
    <property type="entry name" value="Deoxyribodipyrimidine photolyase-related"/>
    <property type="match status" value="1"/>
</dbReference>
<dbReference type="EMBL" id="SJPZ01000001">
    <property type="protein sequence ID" value="TWU64495.1"/>
    <property type="molecule type" value="Genomic_DNA"/>
</dbReference>
<evidence type="ECO:0000313" key="2">
    <source>
        <dbReference type="Proteomes" id="UP000316476"/>
    </source>
</evidence>
<dbReference type="AlphaFoldDB" id="A0A5C6FSJ4"/>
<dbReference type="Gene3D" id="3.40.50.620">
    <property type="entry name" value="HUPs"/>
    <property type="match status" value="1"/>
</dbReference>
<dbReference type="SUPFAM" id="SSF48173">
    <property type="entry name" value="Cryptochrome/photolyase FAD-binding domain"/>
    <property type="match status" value="1"/>
</dbReference>
<dbReference type="Gene3D" id="1.10.579.10">
    <property type="entry name" value="DNA Cyclobutane Dipyrimidine Photolyase, subunit A, domain 3"/>
    <property type="match status" value="1"/>
</dbReference>
<dbReference type="Proteomes" id="UP000316476">
    <property type="component" value="Unassembled WGS sequence"/>
</dbReference>
<gene>
    <name evidence="1" type="ORF">V7x_00380</name>
</gene>
<dbReference type="InterPro" id="IPR036134">
    <property type="entry name" value="Crypto/Photolyase_FAD-like_sf"/>
</dbReference>
<dbReference type="RefSeq" id="WP_146410168.1">
    <property type="nucleotide sequence ID" value="NZ_SJPZ01000001.1"/>
</dbReference>
<sequence length="521" mass="60491">MSDIRNLVIVLGDQLNHDSAALDDFDNQRDRVWMAENQEEATHVWCHKFRLVAFFAPMRHFRDELDEKGRQVLYHALPTDGRKARTSSFASLLTTTLNEHDVQKMIVVHPGDHRVLESLKTVADEQNVTLEIRDDRHFYCTIDQFRDWADGRNSLVLETFYRHMRKQHDVLIDGGDPVSGVWNHDKENRGTFGKSGPSDLPHTHHFRPDDVTQDVIDMVNQRFDDHPGKVDASSFDLPVTRSEALTLLREFIKHRLIHFGDYQDAMWSDQKYLYHSRLSHAINLHLLSPREVVDKAIAAFDSGEAPINSVEGFVRQILGWREFVRGIYWTHMPDYQDRNALQCDDDQDVPSFFWDGKTDMACVADAMRLLIETGYAHHIQRLMVLGLFAQLYGTHPAKFHQWHMAMYNDAVDWVSLPNALGMSQWGDGGLMATKPYCASGKYIKRMGNYCKGCRFNPDEATGDDACPFTTLYWDFLDRHQQQFKNNTRMTMQLKNLQRKDASQMNAIRDRAQMIRRDELDL</sequence>
<dbReference type="Pfam" id="PF04244">
    <property type="entry name" value="DPRP"/>
    <property type="match status" value="1"/>
</dbReference>
<accession>A0A5C6FSJ4</accession>
<dbReference type="PANTHER" id="PTHR38657:SF1">
    <property type="entry name" value="SLR1343 PROTEIN"/>
    <property type="match status" value="1"/>
</dbReference>
<dbReference type="InterPro" id="IPR014729">
    <property type="entry name" value="Rossmann-like_a/b/a_fold"/>
</dbReference>
<dbReference type="PANTHER" id="PTHR38657">
    <property type="entry name" value="SLR1343 PROTEIN"/>
    <property type="match status" value="1"/>
</dbReference>
<organism evidence="1 2">
    <name type="scientific">Crateriforma conspicua</name>
    <dbReference type="NCBI Taxonomy" id="2527996"/>
    <lineage>
        <taxon>Bacteria</taxon>
        <taxon>Pseudomonadati</taxon>
        <taxon>Planctomycetota</taxon>
        <taxon>Planctomycetia</taxon>
        <taxon>Planctomycetales</taxon>
        <taxon>Planctomycetaceae</taxon>
        <taxon>Crateriforma</taxon>
    </lineage>
</organism>
<keyword evidence="1" id="KW-0456">Lyase</keyword>
<reference evidence="1 2" key="1">
    <citation type="submission" date="2019-02" db="EMBL/GenBank/DDBJ databases">
        <title>Deep-cultivation of Planctomycetes and their phenomic and genomic characterization uncovers novel biology.</title>
        <authorList>
            <person name="Wiegand S."/>
            <person name="Jogler M."/>
            <person name="Boedeker C."/>
            <person name="Pinto D."/>
            <person name="Vollmers J."/>
            <person name="Rivas-Marin E."/>
            <person name="Kohn T."/>
            <person name="Peeters S.H."/>
            <person name="Heuer A."/>
            <person name="Rast P."/>
            <person name="Oberbeckmann S."/>
            <person name="Bunk B."/>
            <person name="Jeske O."/>
            <person name="Meyerdierks A."/>
            <person name="Storesund J.E."/>
            <person name="Kallscheuer N."/>
            <person name="Luecker S."/>
            <person name="Lage O.M."/>
            <person name="Pohl T."/>
            <person name="Merkel B.J."/>
            <person name="Hornburger P."/>
            <person name="Mueller R.-W."/>
            <person name="Bruemmer F."/>
            <person name="Labrenz M."/>
            <person name="Spormann A.M."/>
            <person name="Op Den Camp H."/>
            <person name="Overmann J."/>
            <person name="Amann R."/>
            <person name="Jetten M.S.M."/>
            <person name="Mascher T."/>
            <person name="Medema M.H."/>
            <person name="Devos D.P."/>
            <person name="Kaster A.-K."/>
            <person name="Ovreas L."/>
            <person name="Rohde M."/>
            <person name="Galperin M.Y."/>
            <person name="Jogler C."/>
        </authorList>
    </citation>
    <scope>NUCLEOTIDE SEQUENCE [LARGE SCALE GENOMIC DNA]</scope>
    <source>
        <strain evidence="1 2">V7</strain>
    </source>
</reference>
<name>A0A5C6FSJ4_9PLAN</name>
<dbReference type="InterPro" id="IPR052551">
    <property type="entry name" value="UV-DNA_repair_photolyase"/>
</dbReference>
<dbReference type="OrthoDB" id="5288100at2"/>
<evidence type="ECO:0000313" key="1">
    <source>
        <dbReference type="EMBL" id="TWU64495.1"/>
    </source>
</evidence>